<evidence type="ECO:0000256" key="1">
    <source>
        <dbReference type="SAM" id="SignalP"/>
    </source>
</evidence>
<feature type="signal peptide" evidence="1">
    <location>
        <begin position="1"/>
        <end position="37"/>
    </location>
</feature>
<name>A0A1H4I5J4_9ACTN</name>
<feature type="domain" description="Beta-lactamase-related" evidence="2">
    <location>
        <begin position="65"/>
        <end position="363"/>
    </location>
</feature>
<keyword evidence="1" id="KW-0732">Signal</keyword>
<sequence>MTVRPSAPTTAAAPRRRRALSAALTATAVLAPTALVAAPAAAAPASPQAVRQVSADARAMPVGKLERLVKRLREDGKAVAVTAEVRQGGRTWTFDAGQARRAPSVRAEPGASFRAASVTKQLVAVLALQLVESGKWTLDTTIGDVDPGLWPGRESITLRQLLSHTSGMPDHLLAVIGDATTGKEFVRSVSRRMTDRQIIDAGRSLPWAGETGAFSYSNTGYVVVGQMLERATGTRIRTLIEKRVLRPAGMSDSAFAVRKDAPRPDLREYARFPGRTLDLGSFEPSVFSSAGALVSTARDLNRFRRSLETGELISKRLVRTMQTPVSDGGGLPYGLGSYRLPSPCGSGPGWVQGHDGASFGTLTFSVGLGKLRHVTIALTGRGYTEETLVAQGRLIQEFAYTALAATCADAGSDRRRTDPAELPGLVDLQATSFPASLPAS</sequence>
<keyword evidence="4" id="KW-1185">Reference proteome</keyword>
<dbReference type="Pfam" id="PF00144">
    <property type="entry name" value="Beta-lactamase"/>
    <property type="match status" value="1"/>
</dbReference>
<organism evidence="3 4">
    <name type="scientific">Nocardioides exalbidus</name>
    <dbReference type="NCBI Taxonomy" id="402596"/>
    <lineage>
        <taxon>Bacteria</taxon>
        <taxon>Bacillati</taxon>
        <taxon>Actinomycetota</taxon>
        <taxon>Actinomycetes</taxon>
        <taxon>Propionibacteriales</taxon>
        <taxon>Nocardioidaceae</taxon>
        <taxon>Nocardioides</taxon>
    </lineage>
</organism>
<gene>
    <name evidence="3" type="ORF">SAMN04489844_0077</name>
</gene>
<keyword evidence="3" id="KW-0121">Carboxypeptidase</keyword>
<dbReference type="SUPFAM" id="SSF56601">
    <property type="entry name" value="beta-lactamase/transpeptidase-like"/>
    <property type="match status" value="1"/>
</dbReference>
<feature type="chain" id="PRO_5011450888" evidence="1">
    <location>
        <begin position="38"/>
        <end position="440"/>
    </location>
</feature>
<dbReference type="EMBL" id="FNRT01000001">
    <property type="protein sequence ID" value="SEB28638.1"/>
    <property type="molecule type" value="Genomic_DNA"/>
</dbReference>
<dbReference type="RefSeq" id="WP_090967353.1">
    <property type="nucleotide sequence ID" value="NZ_FNRT01000001.1"/>
</dbReference>
<dbReference type="InterPro" id="IPR012338">
    <property type="entry name" value="Beta-lactam/transpept-like"/>
</dbReference>
<evidence type="ECO:0000259" key="2">
    <source>
        <dbReference type="Pfam" id="PF00144"/>
    </source>
</evidence>
<dbReference type="AlphaFoldDB" id="A0A1H4I5J4"/>
<dbReference type="Proteomes" id="UP000198742">
    <property type="component" value="Unassembled WGS sequence"/>
</dbReference>
<accession>A0A1H4I5J4</accession>
<dbReference type="STRING" id="402596.SAMN04489844_0077"/>
<dbReference type="OrthoDB" id="9809635at2"/>
<evidence type="ECO:0000313" key="4">
    <source>
        <dbReference type="Proteomes" id="UP000198742"/>
    </source>
</evidence>
<keyword evidence="3" id="KW-0645">Protease</keyword>
<proteinExistence type="predicted"/>
<dbReference type="GO" id="GO:0004180">
    <property type="term" value="F:carboxypeptidase activity"/>
    <property type="evidence" value="ECO:0007669"/>
    <property type="project" value="UniProtKB-KW"/>
</dbReference>
<keyword evidence="3" id="KW-0378">Hydrolase</keyword>
<dbReference type="InterPro" id="IPR006311">
    <property type="entry name" value="TAT_signal"/>
</dbReference>
<dbReference type="InterPro" id="IPR001466">
    <property type="entry name" value="Beta-lactam-related"/>
</dbReference>
<dbReference type="PROSITE" id="PS51318">
    <property type="entry name" value="TAT"/>
    <property type="match status" value="1"/>
</dbReference>
<dbReference type="Gene3D" id="3.40.710.10">
    <property type="entry name" value="DD-peptidase/beta-lactamase superfamily"/>
    <property type="match status" value="1"/>
</dbReference>
<dbReference type="PANTHER" id="PTHR46825">
    <property type="entry name" value="D-ALANYL-D-ALANINE-CARBOXYPEPTIDASE/ENDOPEPTIDASE AMPH"/>
    <property type="match status" value="1"/>
</dbReference>
<evidence type="ECO:0000313" key="3">
    <source>
        <dbReference type="EMBL" id="SEB28638.1"/>
    </source>
</evidence>
<reference evidence="4" key="1">
    <citation type="submission" date="2016-10" db="EMBL/GenBank/DDBJ databases">
        <authorList>
            <person name="Varghese N."/>
            <person name="Submissions S."/>
        </authorList>
    </citation>
    <scope>NUCLEOTIDE SEQUENCE [LARGE SCALE GENOMIC DNA]</scope>
    <source>
        <strain evidence="4">DSM 22017</strain>
    </source>
</reference>
<dbReference type="InterPro" id="IPR050491">
    <property type="entry name" value="AmpC-like"/>
</dbReference>
<dbReference type="PANTHER" id="PTHR46825:SF7">
    <property type="entry name" value="D-ALANYL-D-ALANINE CARBOXYPEPTIDASE"/>
    <property type="match status" value="1"/>
</dbReference>
<protein>
    <submittedName>
        <fullName evidence="3">D-alanyl-D-alanine carboxypeptidase</fullName>
    </submittedName>
</protein>